<accession>A0AAV4VA81</accession>
<keyword evidence="2" id="KW-1185">Reference proteome</keyword>
<sequence>MLFFSHVISSLGKLITVVSRAKVYQSLPPWSCSCSPIPLPFQNSLPMGIHEKHISLEKEERATPHDYLIFSRVDRSEENSATIYPERFREIENCVPRWLVDRALFREDIVGQEDLAVMGLYACCCNGLCV</sequence>
<evidence type="ECO:0000313" key="1">
    <source>
        <dbReference type="EMBL" id="GIY67032.1"/>
    </source>
</evidence>
<evidence type="ECO:0000313" key="2">
    <source>
        <dbReference type="Proteomes" id="UP001054837"/>
    </source>
</evidence>
<comment type="caution">
    <text evidence="1">The sequence shown here is derived from an EMBL/GenBank/DDBJ whole genome shotgun (WGS) entry which is preliminary data.</text>
</comment>
<dbReference type="EMBL" id="BPLQ01012679">
    <property type="protein sequence ID" value="GIY67032.1"/>
    <property type="molecule type" value="Genomic_DNA"/>
</dbReference>
<dbReference type="Proteomes" id="UP001054837">
    <property type="component" value="Unassembled WGS sequence"/>
</dbReference>
<dbReference type="AlphaFoldDB" id="A0AAV4VA81"/>
<gene>
    <name evidence="1" type="ORF">CDAR_521201</name>
</gene>
<proteinExistence type="predicted"/>
<protein>
    <submittedName>
        <fullName evidence="1">Uncharacterized protein</fullName>
    </submittedName>
</protein>
<name>A0AAV4VA81_9ARAC</name>
<reference evidence="1 2" key="1">
    <citation type="submission" date="2021-06" db="EMBL/GenBank/DDBJ databases">
        <title>Caerostris darwini draft genome.</title>
        <authorList>
            <person name="Kono N."/>
            <person name="Arakawa K."/>
        </authorList>
    </citation>
    <scope>NUCLEOTIDE SEQUENCE [LARGE SCALE GENOMIC DNA]</scope>
</reference>
<organism evidence="1 2">
    <name type="scientific">Caerostris darwini</name>
    <dbReference type="NCBI Taxonomy" id="1538125"/>
    <lineage>
        <taxon>Eukaryota</taxon>
        <taxon>Metazoa</taxon>
        <taxon>Ecdysozoa</taxon>
        <taxon>Arthropoda</taxon>
        <taxon>Chelicerata</taxon>
        <taxon>Arachnida</taxon>
        <taxon>Araneae</taxon>
        <taxon>Araneomorphae</taxon>
        <taxon>Entelegynae</taxon>
        <taxon>Araneoidea</taxon>
        <taxon>Araneidae</taxon>
        <taxon>Caerostris</taxon>
    </lineage>
</organism>